<dbReference type="AlphaFoldDB" id="B9ERA1"/>
<organism evidence="1 2">
    <name type="scientific">Prochlorococcus marinus (strain MIT 9313)</name>
    <dbReference type="NCBI Taxonomy" id="74547"/>
    <lineage>
        <taxon>Bacteria</taxon>
        <taxon>Bacillati</taxon>
        <taxon>Cyanobacteriota</taxon>
        <taxon>Cyanophyceae</taxon>
        <taxon>Synechococcales</taxon>
        <taxon>Prochlorococcaceae</taxon>
        <taxon>Prochlorococcus</taxon>
    </lineage>
</organism>
<protein>
    <submittedName>
        <fullName evidence="1">Uncharacterized protein</fullName>
    </submittedName>
</protein>
<dbReference type="KEGG" id="pmt:PMT_2424"/>
<gene>
    <name evidence="1" type="ordered locus">PMT_2424</name>
</gene>
<accession>B9ERA1</accession>
<evidence type="ECO:0000313" key="2">
    <source>
        <dbReference type="Proteomes" id="UP000001423"/>
    </source>
</evidence>
<evidence type="ECO:0000313" key="1">
    <source>
        <dbReference type="EMBL" id="CAX31942.1"/>
    </source>
</evidence>
<dbReference type="Proteomes" id="UP000001423">
    <property type="component" value="Chromosome"/>
</dbReference>
<proteinExistence type="predicted"/>
<dbReference type="HOGENOM" id="CLU_3366556_0_0_3"/>
<reference evidence="1 2" key="1">
    <citation type="journal article" date="2003" name="Nature">
        <title>Genome divergence in two Prochlorococcus ecotypes reflects oceanic niche differentiation.</title>
        <authorList>
            <person name="Rocap G."/>
            <person name="Larimer F.W."/>
            <person name="Lamerdin J.E."/>
            <person name="Malfatti S."/>
            <person name="Chain P."/>
            <person name="Ahlgren N.A."/>
            <person name="Arellano A."/>
            <person name="Coleman M."/>
            <person name="Hauser L."/>
            <person name="Hess W.R."/>
            <person name="Johnson Z.I."/>
            <person name="Land M.L."/>
            <person name="Lindell D."/>
            <person name="Post A.F."/>
            <person name="Regala W."/>
            <person name="Shah M."/>
            <person name="Shaw S.L."/>
            <person name="Steglich C."/>
            <person name="Sullivan M.B."/>
            <person name="Ting C.S."/>
            <person name="Tolonen A."/>
            <person name="Webb E.A."/>
            <person name="Zinser E.R."/>
            <person name="Chisholm S.W."/>
        </authorList>
    </citation>
    <scope>NUCLEOTIDE SEQUENCE [LARGE SCALE GENOMIC DNA]</scope>
    <source>
        <strain evidence="2">MIT 9313</strain>
    </source>
</reference>
<dbReference type="EMBL" id="BX548175">
    <property type="protein sequence ID" value="CAX31942.1"/>
    <property type="molecule type" value="Genomic_DNA"/>
</dbReference>
<name>B9ERA1_PROMM</name>
<sequence length="36" mass="3888">MVNDCLTSILLESLIAPAFDAFGHHTRIGLGKDGQF</sequence>
<keyword evidence="2" id="KW-1185">Reference proteome</keyword>